<name>A0ABT3SQI4_9MYCO</name>
<evidence type="ECO:0000313" key="3">
    <source>
        <dbReference type="Proteomes" id="UP001300745"/>
    </source>
</evidence>
<protein>
    <submittedName>
        <fullName evidence="2">Uncharacterized protein</fullName>
    </submittedName>
</protein>
<organism evidence="2 3">
    <name type="scientific">Mycobacterium pinniadriaticum</name>
    <dbReference type="NCBI Taxonomy" id="2994102"/>
    <lineage>
        <taxon>Bacteria</taxon>
        <taxon>Bacillati</taxon>
        <taxon>Actinomycetota</taxon>
        <taxon>Actinomycetes</taxon>
        <taxon>Mycobacteriales</taxon>
        <taxon>Mycobacteriaceae</taxon>
        <taxon>Mycobacterium</taxon>
    </lineage>
</organism>
<dbReference type="EMBL" id="JAPJDO010000060">
    <property type="protein sequence ID" value="MCX2941155.1"/>
    <property type="molecule type" value="Genomic_DNA"/>
</dbReference>
<feature type="region of interest" description="Disordered" evidence="1">
    <location>
        <begin position="112"/>
        <end position="139"/>
    </location>
</feature>
<reference evidence="2 3" key="1">
    <citation type="submission" date="2022-11" db="EMBL/GenBank/DDBJ databases">
        <title>Mycobacterium sp. nov.</title>
        <authorList>
            <person name="Papic B."/>
            <person name="Spicic S."/>
            <person name="Duvnjak S."/>
        </authorList>
    </citation>
    <scope>NUCLEOTIDE SEQUENCE [LARGE SCALE GENOMIC DNA]</scope>
    <source>
        <strain evidence="2 3">CVI_P4</strain>
    </source>
</reference>
<sequence length="139" mass="15342">MVFESVVNCHQALARSPVCDGCFPKRGLPSLVWILCKQQRSGELCHFLESVVPYGRNVVVPGWQVEFGDETIVWDVVGADVVSTHVSWRSHIDLSANAFKANVIQHPVRSSAHHREWGVPSAPPTAPHGRAKPYLGQLP</sequence>
<evidence type="ECO:0000256" key="1">
    <source>
        <dbReference type="SAM" id="MobiDB-lite"/>
    </source>
</evidence>
<accession>A0ABT3SQI4</accession>
<proteinExistence type="predicted"/>
<dbReference type="Proteomes" id="UP001300745">
    <property type="component" value="Unassembled WGS sequence"/>
</dbReference>
<comment type="caution">
    <text evidence="2">The sequence shown here is derived from an EMBL/GenBank/DDBJ whole genome shotgun (WGS) entry which is preliminary data.</text>
</comment>
<keyword evidence="3" id="KW-1185">Reference proteome</keyword>
<dbReference type="RefSeq" id="WP_266001052.1">
    <property type="nucleotide sequence ID" value="NZ_JAPJDN010000060.1"/>
</dbReference>
<evidence type="ECO:0000313" key="2">
    <source>
        <dbReference type="EMBL" id="MCX2941155.1"/>
    </source>
</evidence>
<gene>
    <name evidence="2" type="ORF">ORI27_31170</name>
</gene>